<evidence type="ECO:0000313" key="2">
    <source>
        <dbReference type="Proteomes" id="UP000177376"/>
    </source>
</evidence>
<dbReference type="EMBL" id="MHIM01000034">
    <property type="protein sequence ID" value="OGY51597.1"/>
    <property type="molecule type" value="Genomic_DNA"/>
</dbReference>
<evidence type="ECO:0000313" key="1">
    <source>
        <dbReference type="EMBL" id="OGY51597.1"/>
    </source>
</evidence>
<proteinExistence type="predicted"/>
<dbReference type="AlphaFoldDB" id="A0A1G1YJE4"/>
<accession>A0A1G1YJE4</accession>
<name>A0A1G1YJE4_9BACT</name>
<dbReference type="InterPro" id="IPR021857">
    <property type="entry name" value="DUF3467"/>
</dbReference>
<protein>
    <recommendedName>
        <fullName evidence="3">DUF3467 domain-containing protein</fullName>
    </recommendedName>
</protein>
<reference evidence="1 2" key="1">
    <citation type="journal article" date="2016" name="Nat. Commun.">
        <title>Thousands of microbial genomes shed light on interconnected biogeochemical processes in an aquifer system.</title>
        <authorList>
            <person name="Anantharaman K."/>
            <person name="Brown C.T."/>
            <person name="Hug L.A."/>
            <person name="Sharon I."/>
            <person name="Castelle C.J."/>
            <person name="Probst A.J."/>
            <person name="Thomas B.C."/>
            <person name="Singh A."/>
            <person name="Wilkins M.J."/>
            <person name="Karaoz U."/>
            <person name="Brodie E.L."/>
            <person name="Williams K.H."/>
            <person name="Hubbard S.S."/>
            <person name="Banfield J.F."/>
        </authorList>
    </citation>
    <scope>NUCLEOTIDE SEQUENCE [LARGE SCALE GENOMIC DNA]</scope>
</reference>
<comment type="caution">
    <text evidence="1">The sequence shown here is derived from an EMBL/GenBank/DDBJ whole genome shotgun (WGS) entry which is preliminary data.</text>
</comment>
<dbReference type="Pfam" id="PF11950">
    <property type="entry name" value="DUF3467"/>
    <property type="match status" value="1"/>
</dbReference>
<organism evidence="1 2">
    <name type="scientific">Candidatus Buchananbacteria bacterium RIFCSPLOWO2_01_FULL_39_33</name>
    <dbReference type="NCBI Taxonomy" id="1797543"/>
    <lineage>
        <taxon>Bacteria</taxon>
        <taxon>Candidatus Buchananiibacteriota</taxon>
    </lineage>
</organism>
<sequence>MENQNQPQEIKIADNFTGGEYANAMQVAHTKDEVLLTFFNIVSPSGRVCAKIITSPGHLKRMITALNDNLKRYEEKFGIVEAAESPKKEIGFQG</sequence>
<gene>
    <name evidence="1" type="ORF">A3A02_02195</name>
</gene>
<dbReference type="Proteomes" id="UP000177376">
    <property type="component" value="Unassembled WGS sequence"/>
</dbReference>
<evidence type="ECO:0008006" key="3">
    <source>
        <dbReference type="Google" id="ProtNLM"/>
    </source>
</evidence>